<dbReference type="EMBL" id="ML734597">
    <property type="protein sequence ID" value="KAB8246634.1"/>
    <property type="molecule type" value="Genomic_DNA"/>
</dbReference>
<organism evidence="1">
    <name type="scientific">Aspergillus flavus</name>
    <dbReference type="NCBI Taxonomy" id="5059"/>
    <lineage>
        <taxon>Eukaryota</taxon>
        <taxon>Fungi</taxon>
        <taxon>Dikarya</taxon>
        <taxon>Ascomycota</taxon>
        <taxon>Pezizomycotina</taxon>
        <taxon>Eurotiomycetes</taxon>
        <taxon>Eurotiomycetidae</taxon>
        <taxon>Eurotiales</taxon>
        <taxon>Aspergillaceae</taxon>
        <taxon>Aspergillus</taxon>
        <taxon>Aspergillus subgen. Circumdati</taxon>
    </lineage>
</organism>
<reference evidence="1" key="1">
    <citation type="submission" date="2019-04" db="EMBL/GenBank/DDBJ databases">
        <title>Friends and foes A comparative genomics study of 23 Aspergillus species from section Flavi.</title>
        <authorList>
            <consortium name="DOE Joint Genome Institute"/>
            <person name="Kjaerbolling I."/>
            <person name="Vesth T."/>
            <person name="Frisvad J.C."/>
            <person name="Nybo J.L."/>
            <person name="Theobald S."/>
            <person name="Kildgaard S."/>
            <person name="Isbrandt T."/>
            <person name="Kuo A."/>
            <person name="Sato A."/>
            <person name="Lyhne E.K."/>
            <person name="Kogle M.E."/>
            <person name="Wiebenga A."/>
            <person name="Kun R.S."/>
            <person name="Lubbers R.J."/>
            <person name="Makela M.R."/>
            <person name="Barry K."/>
            <person name="Chovatia M."/>
            <person name="Clum A."/>
            <person name="Daum C."/>
            <person name="Haridas S."/>
            <person name="He G."/>
            <person name="LaButti K."/>
            <person name="Lipzen A."/>
            <person name="Mondo S."/>
            <person name="Riley R."/>
            <person name="Salamov A."/>
            <person name="Simmons B.A."/>
            <person name="Magnuson J.K."/>
            <person name="Henrissat B."/>
            <person name="Mortensen U.H."/>
            <person name="Larsen T.O."/>
            <person name="Devries R.P."/>
            <person name="Grigoriev I.V."/>
            <person name="Machida M."/>
            <person name="Baker S.E."/>
            <person name="Andersen M.R."/>
        </authorList>
    </citation>
    <scope>NUCLEOTIDE SEQUENCE [LARGE SCALE GENOMIC DNA]</scope>
    <source>
        <strain evidence="1">CBS 121.62</strain>
    </source>
</reference>
<sequence length="107" mass="12407">MGWVIVTWLTATHPGEHDACGWVVTQELGGESEHSWDRELQNELSIDVSGMVIMRRYEVRRVDLFSLCAYLWNSRFPFDWVFKGSSTIGMYVYVCVEHTEGTISRIM</sequence>
<dbReference type="AlphaFoldDB" id="A0A5N6GYL5"/>
<evidence type="ECO:0000313" key="1">
    <source>
        <dbReference type="EMBL" id="KAB8246634.1"/>
    </source>
</evidence>
<gene>
    <name evidence="1" type="ORF">BDV35DRAFT_353256</name>
</gene>
<proteinExistence type="predicted"/>
<feature type="non-terminal residue" evidence="1">
    <location>
        <position position="107"/>
    </location>
</feature>
<name>A0A5N6GYL5_ASPFL</name>
<dbReference type="Proteomes" id="UP000325434">
    <property type="component" value="Unassembled WGS sequence"/>
</dbReference>
<accession>A0A5N6GYL5</accession>
<protein>
    <submittedName>
        <fullName evidence="1">Uncharacterized protein</fullName>
    </submittedName>
</protein>